<dbReference type="EMBL" id="PZQS01000001">
    <property type="protein sequence ID" value="PVD38074.1"/>
    <property type="molecule type" value="Genomic_DNA"/>
</dbReference>
<gene>
    <name evidence="2" type="ORF">C0Q70_00685</name>
</gene>
<keyword evidence="3" id="KW-1185">Reference proteome</keyword>
<keyword evidence="1" id="KW-0732">Signal</keyword>
<protein>
    <recommendedName>
        <fullName evidence="4">Secreted protein</fullName>
    </recommendedName>
</protein>
<evidence type="ECO:0000256" key="1">
    <source>
        <dbReference type="SAM" id="SignalP"/>
    </source>
</evidence>
<reference evidence="2 3" key="1">
    <citation type="submission" date="2018-04" db="EMBL/GenBank/DDBJ databases">
        <title>The genome of golden apple snail Pomacea canaliculata provides insight into stress tolerance and invasive adaptation.</title>
        <authorList>
            <person name="Liu C."/>
            <person name="Liu B."/>
            <person name="Ren Y."/>
            <person name="Zhang Y."/>
            <person name="Wang H."/>
            <person name="Li S."/>
            <person name="Jiang F."/>
            <person name="Yin L."/>
            <person name="Zhang G."/>
            <person name="Qian W."/>
            <person name="Fan W."/>
        </authorList>
    </citation>
    <scope>NUCLEOTIDE SEQUENCE [LARGE SCALE GENOMIC DNA]</scope>
    <source>
        <strain evidence="2">SZHN2017</strain>
        <tissue evidence="2">Muscle</tissue>
    </source>
</reference>
<name>A0A2T7PXC9_POMCA</name>
<proteinExistence type="predicted"/>
<sequence length="119" mass="12361">MTGRTVVGLPVRFLSIVVCDTLACICGRQHGAQAQGGQAPHLHVQPNTQGGGCLSQRRGRGSFSRCRDCGHTIVSTAEDLVLKGYLLTSGAERSSTISSAVRQLHGGGGDFTAVATPEI</sequence>
<feature type="signal peptide" evidence="1">
    <location>
        <begin position="1"/>
        <end position="34"/>
    </location>
</feature>
<dbReference type="AlphaFoldDB" id="A0A2T7PXC9"/>
<accession>A0A2T7PXC9</accession>
<dbReference type="Proteomes" id="UP000245119">
    <property type="component" value="Linkage Group LG1"/>
</dbReference>
<evidence type="ECO:0000313" key="3">
    <source>
        <dbReference type="Proteomes" id="UP000245119"/>
    </source>
</evidence>
<comment type="caution">
    <text evidence="2">The sequence shown here is derived from an EMBL/GenBank/DDBJ whole genome shotgun (WGS) entry which is preliminary data.</text>
</comment>
<organism evidence="2 3">
    <name type="scientific">Pomacea canaliculata</name>
    <name type="common">Golden apple snail</name>
    <dbReference type="NCBI Taxonomy" id="400727"/>
    <lineage>
        <taxon>Eukaryota</taxon>
        <taxon>Metazoa</taxon>
        <taxon>Spiralia</taxon>
        <taxon>Lophotrochozoa</taxon>
        <taxon>Mollusca</taxon>
        <taxon>Gastropoda</taxon>
        <taxon>Caenogastropoda</taxon>
        <taxon>Architaenioglossa</taxon>
        <taxon>Ampullarioidea</taxon>
        <taxon>Ampullariidae</taxon>
        <taxon>Pomacea</taxon>
    </lineage>
</organism>
<feature type="chain" id="PRO_5015779606" description="Secreted protein" evidence="1">
    <location>
        <begin position="35"/>
        <end position="119"/>
    </location>
</feature>
<evidence type="ECO:0000313" key="2">
    <source>
        <dbReference type="EMBL" id="PVD38074.1"/>
    </source>
</evidence>
<evidence type="ECO:0008006" key="4">
    <source>
        <dbReference type="Google" id="ProtNLM"/>
    </source>
</evidence>